<evidence type="ECO:0000313" key="15">
    <source>
        <dbReference type="Proteomes" id="UP000077066"/>
    </source>
</evidence>
<evidence type="ECO:0000256" key="4">
    <source>
        <dbReference type="ARBA" id="ARBA00022723"/>
    </source>
</evidence>
<feature type="binding site" evidence="13">
    <location>
        <position position="127"/>
    </location>
    <ligand>
        <name>Mg(2+)</name>
        <dbReference type="ChEBI" id="CHEBI:18420"/>
        <label>1</label>
        <note>catalytic</note>
    </ligand>
</feature>
<dbReference type="Gene3D" id="3.30.540.10">
    <property type="entry name" value="Fructose-1,6-Bisphosphatase, subunit A, domain 1"/>
    <property type="match status" value="1"/>
</dbReference>
<accession>A0A166F5U9</accession>
<dbReference type="HAMAP" id="MF_00361">
    <property type="entry name" value="NAD_kinase"/>
    <property type="match status" value="1"/>
</dbReference>
<evidence type="ECO:0000256" key="10">
    <source>
        <dbReference type="ARBA" id="ARBA00022857"/>
    </source>
</evidence>
<keyword evidence="4 13" id="KW-0479">Metal-binding</keyword>
<evidence type="ECO:0000256" key="11">
    <source>
        <dbReference type="ARBA" id="ARBA00023027"/>
    </source>
</evidence>
<feature type="binding site" evidence="12">
    <location>
        <position position="518"/>
    </location>
    <ligand>
        <name>NAD(+)</name>
        <dbReference type="ChEBI" id="CHEBI:57540"/>
    </ligand>
</feature>
<gene>
    <name evidence="12 14" type="primary">nadK</name>
    <name evidence="14" type="ORF">MBFIL_02150</name>
</gene>
<dbReference type="Gene3D" id="3.40.50.10330">
    <property type="entry name" value="Probable inorganic polyphosphate/atp-NAD kinase, domain 1"/>
    <property type="match status" value="1"/>
</dbReference>
<dbReference type="GO" id="GO:0016787">
    <property type="term" value="F:hydrolase activity"/>
    <property type="evidence" value="ECO:0007669"/>
    <property type="project" value="UniProtKB-KW"/>
</dbReference>
<dbReference type="Pfam" id="PF20143">
    <property type="entry name" value="NAD_kinase_C"/>
    <property type="match status" value="1"/>
</dbReference>
<feature type="binding site" evidence="13">
    <location>
        <position position="252"/>
    </location>
    <ligand>
        <name>Mg(2+)</name>
        <dbReference type="ChEBI" id="CHEBI:18420"/>
        <label>1</label>
        <note>catalytic</note>
    </ligand>
</feature>
<proteinExistence type="inferred from homology"/>
<dbReference type="InterPro" id="IPR017437">
    <property type="entry name" value="ATP-NAD_kinase_PpnK-typ_C"/>
</dbReference>
<protein>
    <recommendedName>
        <fullName evidence="12">NAD kinase</fullName>
        <ecNumber evidence="12">2.7.1.23</ecNumber>
    </recommendedName>
    <alternativeName>
        <fullName evidence="12">ATP-dependent NAD kinase</fullName>
    </alternativeName>
</protein>
<evidence type="ECO:0000256" key="3">
    <source>
        <dbReference type="ARBA" id="ARBA00022679"/>
    </source>
</evidence>
<keyword evidence="11 12" id="KW-0520">NAD</keyword>
<dbReference type="GO" id="GO:0006741">
    <property type="term" value="P:NADP+ biosynthetic process"/>
    <property type="evidence" value="ECO:0007669"/>
    <property type="project" value="UniProtKB-UniRule"/>
</dbReference>
<feature type="binding site" evidence="12">
    <location>
        <position position="520"/>
    </location>
    <ligand>
        <name>NAD(+)</name>
        <dbReference type="ChEBI" id="CHEBI:57540"/>
    </ligand>
</feature>
<dbReference type="InterPro" id="IPR000760">
    <property type="entry name" value="Inositol_monophosphatase-like"/>
</dbReference>
<feature type="binding site" evidence="13">
    <location>
        <position position="73"/>
    </location>
    <ligand>
        <name>Mg(2+)</name>
        <dbReference type="ChEBI" id="CHEBI:18420"/>
        <label>1</label>
        <note>catalytic</note>
    </ligand>
</feature>
<evidence type="ECO:0000313" key="14">
    <source>
        <dbReference type="EMBL" id="KZX17346.1"/>
    </source>
</evidence>
<keyword evidence="7" id="KW-0378">Hydrolase</keyword>
<keyword evidence="10 12" id="KW-0521">NADP</keyword>
<dbReference type="STRING" id="55758.MBFIL_02150"/>
<dbReference type="GO" id="GO:0005737">
    <property type="term" value="C:cytoplasm"/>
    <property type="evidence" value="ECO:0007669"/>
    <property type="project" value="UniProtKB-SubCell"/>
</dbReference>
<dbReference type="Proteomes" id="UP000077066">
    <property type="component" value="Unassembled WGS sequence"/>
</dbReference>
<keyword evidence="2 12" id="KW-0963">Cytoplasm</keyword>
<evidence type="ECO:0000256" key="6">
    <source>
        <dbReference type="ARBA" id="ARBA00022777"/>
    </source>
</evidence>
<dbReference type="PROSITE" id="PS00629">
    <property type="entry name" value="IMP_1"/>
    <property type="match status" value="1"/>
</dbReference>
<comment type="cofactor">
    <cofactor evidence="1 13">
        <name>Mg(2+)</name>
        <dbReference type="ChEBI" id="CHEBI:18420"/>
    </cofactor>
</comment>
<evidence type="ECO:0000256" key="7">
    <source>
        <dbReference type="ARBA" id="ARBA00022801"/>
    </source>
</evidence>
<keyword evidence="9 13" id="KW-0460">Magnesium</keyword>
<evidence type="ECO:0000256" key="2">
    <source>
        <dbReference type="ARBA" id="ARBA00022490"/>
    </source>
</evidence>
<dbReference type="SUPFAM" id="SSF56655">
    <property type="entry name" value="Carbohydrate phosphatase"/>
    <property type="match status" value="1"/>
</dbReference>
<feature type="active site" description="Proton acceptor" evidence="12">
    <location>
        <position position="422"/>
    </location>
</feature>
<dbReference type="Pfam" id="PF01513">
    <property type="entry name" value="NAD_kinase"/>
    <property type="match status" value="1"/>
</dbReference>
<keyword evidence="15" id="KW-1185">Reference proteome</keyword>
<feature type="binding site" evidence="13">
    <location>
        <position position="126"/>
    </location>
    <ligand>
        <name>Mg(2+)</name>
        <dbReference type="ChEBI" id="CHEBI:18420"/>
        <label>1</label>
        <note>catalytic</note>
    </ligand>
</feature>
<comment type="similarity">
    <text evidence="12">Belongs to the NAD kinase family.</text>
</comment>
<dbReference type="FunFam" id="3.40.190.80:FF:000020">
    <property type="entry name" value="Fructose-1,6-bisphosphatase/inositol-1-monophosphatase"/>
    <property type="match status" value="1"/>
</dbReference>
<dbReference type="NCBIfam" id="NF010678">
    <property type="entry name" value="PRK14076.1"/>
    <property type="match status" value="1"/>
</dbReference>
<dbReference type="PANTHER" id="PTHR20275:SF43">
    <property type="entry name" value="BIFUNCTIONAL NADP PHOSPHATASE_NAD KINASE"/>
    <property type="match status" value="1"/>
</dbReference>
<dbReference type="InterPro" id="IPR017438">
    <property type="entry name" value="ATP-NAD_kinase_N"/>
</dbReference>
<comment type="caution">
    <text evidence="14">The sequence shown here is derived from an EMBL/GenBank/DDBJ whole genome shotgun (WGS) entry which is preliminary data.</text>
</comment>
<dbReference type="GO" id="GO:0046872">
    <property type="term" value="F:metal ion binding"/>
    <property type="evidence" value="ECO:0007669"/>
    <property type="project" value="UniProtKB-UniRule"/>
</dbReference>
<evidence type="ECO:0000256" key="13">
    <source>
        <dbReference type="PIRSR" id="PIRSR600760-2"/>
    </source>
</evidence>
<evidence type="ECO:0000256" key="1">
    <source>
        <dbReference type="ARBA" id="ARBA00001946"/>
    </source>
</evidence>
<feature type="binding site" evidence="12">
    <location>
        <begin position="531"/>
        <end position="536"/>
    </location>
    <ligand>
        <name>NAD(+)</name>
        <dbReference type="ChEBI" id="CHEBI:57540"/>
    </ligand>
</feature>
<dbReference type="InterPro" id="IPR002504">
    <property type="entry name" value="NADK"/>
</dbReference>
<dbReference type="PRINTS" id="PR00377">
    <property type="entry name" value="IMPHPHTASES"/>
</dbReference>
<dbReference type="PATRIC" id="fig|55758.3.peg.237"/>
<dbReference type="PANTHER" id="PTHR20275">
    <property type="entry name" value="NAD KINASE"/>
    <property type="match status" value="1"/>
</dbReference>
<comment type="cofactor">
    <cofactor evidence="12">
        <name>a divalent metal cation</name>
        <dbReference type="ChEBI" id="CHEBI:60240"/>
    </cofactor>
</comment>
<organism evidence="14 15">
    <name type="scientific">Methanobrevibacter filiformis</name>
    <dbReference type="NCBI Taxonomy" id="55758"/>
    <lineage>
        <taxon>Archaea</taxon>
        <taxon>Methanobacteriati</taxon>
        <taxon>Methanobacteriota</taxon>
        <taxon>Methanomada group</taxon>
        <taxon>Methanobacteria</taxon>
        <taxon>Methanobacteriales</taxon>
        <taxon>Methanobacteriaceae</taxon>
        <taxon>Methanobrevibacter</taxon>
    </lineage>
</organism>
<comment type="subcellular location">
    <subcellularLocation>
        <location evidence="12">Cytoplasm</location>
    </subcellularLocation>
</comment>
<dbReference type="EMBL" id="LWMT01000026">
    <property type="protein sequence ID" value="KZX17346.1"/>
    <property type="molecule type" value="Genomic_DNA"/>
</dbReference>
<feature type="binding site" evidence="12">
    <location>
        <position position="590"/>
    </location>
    <ligand>
        <name>NAD(+)</name>
        <dbReference type="ChEBI" id="CHEBI:57540"/>
    </ligand>
</feature>
<feature type="binding site" evidence="13">
    <location>
        <position position="124"/>
    </location>
    <ligand>
        <name>Mg(2+)</name>
        <dbReference type="ChEBI" id="CHEBI:18420"/>
        <label>1</label>
        <note>catalytic</note>
    </ligand>
</feature>
<sequence length="634" mass="71274">MNKKDIEICKKISYKIIEDVENEIKLHINEDDAGKIIEIGADGTPTKLIDKYAEDKVIKNLKNCDFNNYLISEEIGQLIIGNGTAKSIDIEKNIENKKKINTINQDNKTNKDNNDEAKFIFIIDPLDGTNNAIKGIPVYGISIAISKIRENKIPTLEDIEIAVIKDLYCGDLYEAVKGKGTYLNSEKISPNIETNLSKVSLGGYIKPQGNSMELLSKIRRMRLLGSVAIESSYISTGKYDVYVDIRGSRTIDIAGSKLIIEESGSIITDIQGNKLKNNVTSKNTTQIIASTNKELHEQVTSYFNSNNEKTDDLSEECWNKNPVKSVGVVSRLDKEESILIAGEIIQRLSKNGIDVQINSKLAEKLEEYKEEDKIKIAIGKIAKTNEVLYDKIKNFKITTNFQKLARPISEFEIDVLITFGGDGTILMAQNRLKEPVPIFGINMGTVGFLTEVDIEDIDKKLNKLLKNEFYTEKRSQVKVSYSDQLFSALNEVVIMTEKPAKMLHFEVEVDGEVIEEFRADGLILSTPSGSTAYSMSAGGPIVDPHVEAFIIIPICPYKLGIRPFVVSDNSEIKIRLLRKGKKAILVMDGQINKEIRDLDEVKFKKSERPVYFIRTEKKEFYQKVKEKLSEGGIR</sequence>
<evidence type="ECO:0000256" key="9">
    <source>
        <dbReference type="ARBA" id="ARBA00022842"/>
    </source>
</evidence>
<comment type="caution">
    <text evidence="12">Lacks conserved residue(s) required for the propagation of feature annotation.</text>
</comment>
<dbReference type="Gene3D" id="3.40.190.80">
    <property type="match status" value="1"/>
</dbReference>
<dbReference type="AlphaFoldDB" id="A0A166F5U9"/>
<reference evidence="14 15" key="1">
    <citation type="submission" date="2016-04" db="EMBL/GenBank/DDBJ databases">
        <title>Genome sequence of Methanobrevibacter filiformis DSM 11501.</title>
        <authorList>
            <person name="Poehlein A."/>
            <person name="Seedorf H."/>
            <person name="Daniel R."/>
        </authorList>
    </citation>
    <scope>NUCLEOTIDE SEQUENCE [LARGE SCALE GENOMIC DNA]</scope>
    <source>
        <strain evidence="14 15">DSM 11501</strain>
    </source>
</reference>
<comment type="catalytic activity">
    <reaction evidence="12">
        <text>NAD(+) + ATP = ADP + NADP(+) + H(+)</text>
        <dbReference type="Rhea" id="RHEA:18629"/>
        <dbReference type="ChEBI" id="CHEBI:15378"/>
        <dbReference type="ChEBI" id="CHEBI:30616"/>
        <dbReference type="ChEBI" id="CHEBI:57540"/>
        <dbReference type="ChEBI" id="CHEBI:58349"/>
        <dbReference type="ChEBI" id="CHEBI:456216"/>
        <dbReference type="EC" id="2.7.1.23"/>
    </reaction>
</comment>
<feature type="binding site" evidence="12">
    <location>
        <begin position="422"/>
        <end position="423"/>
    </location>
    <ligand>
        <name>NAD(+)</name>
        <dbReference type="ChEBI" id="CHEBI:57540"/>
    </ligand>
</feature>
<feature type="binding site" evidence="12">
    <location>
        <begin position="490"/>
        <end position="491"/>
    </location>
    <ligand>
        <name>NAD(+)</name>
        <dbReference type="ChEBI" id="CHEBI:57540"/>
    </ligand>
</feature>
<dbReference type="GO" id="GO:0005524">
    <property type="term" value="F:ATP binding"/>
    <property type="evidence" value="ECO:0007669"/>
    <property type="project" value="UniProtKB-KW"/>
</dbReference>
<dbReference type="Pfam" id="PF00459">
    <property type="entry name" value="Inositol_P"/>
    <property type="match status" value="1"/>
</dbReference>
<dbReference type="GO" id="GO:0003951">
    <property type="term" value="F:NAD+ kinase activity"/>
    <property type="evidence" value="ECO:0007669"/>
    <property type="project" value="UniProtKB-UniRule"/>
</dbReference>
<keyword evidence="8 12" id="KW-0067">ATP-binding</keyword>
<evidence type="ECO:0000256" key="8">
    <source>
        <dbReference type="ARBA" id="ARBA00022840"/>
    </source>
</evidence>
<evidence type="ECO:0000256" key="12">
    <source>
        <dbReference type="HAMAP-Rule" id="MF_00361"/>
    </source>
</evidence>
<dbReference type="InterPro" id="IPR016064">
    <property type="entry name" value="NAD/diacylglycerol_kinase_sf"/>
</dbReference>
<keyword evidence="5 12" id="KW-0547">Nucleotide-binding</keyword>
<dbReference type="InterPro" id="IPR020583">
    <property type="entry name" value="Inositol_monoP_metal-BS"/>
</dbReference>
<name>A0A166F5U9_9EURY</name>
<dbReference type="GO" id="GO:0019674">
    <property type="term" value="P:NAD+ metabolic process"/>
    <property type="evidence" value="ECO:0007669"/>
    <property type="project" value="InterPro"/>
</dbReference>
<dbReference type="FunFam" id="2.60.200.30:FF:000009">
    <property type="entry name" value="Poly(P)/ATP NAD kinase"/>
    <property type="match status" value="1"/>
</dbReference>
<comment type="function">
    <text evidence="12">Involved in the regulation of the intracellular balance of NAD and NADP, and is a key enzyme in the biosynthesis of NADP. Catalyzes specifically the phosphorylation on 2'-hydroxyl of the adenosine moiety of NAD to yield NADP.</text>
</comment>
<feature type="binding site" evidence="12">
    <location>
        <position position="501"/>
    </location>
    <ligand>
        <name>NAD(+)</name>
        <dbReference type="ChEBI" id="CHEBI:57540"/>
    </ligand>
</feature>
<keyword evidence="6 12" id="KW-0418">Kinase</keyword>
<evidence type="ECO:0000256" key="5">
    <source>
        <dbReference type="ARBA" id="ARBA00022741"/>
    </source>
</evidence>
<dbReference type="Gene3D" id="2.60.200.30">
    <property type="entry name" value="Probable inorganic polyphosphate/atp-NAD kinase, domain 2"/>
    <property type="match status" value="1"/>
</dbReference>
<dbReference type="EC" id="2.7.1.23" evidence="12"/>
<keyword evidence="3 12" id="KW-0808">Transferase</keyword>
<dbReference type="SUPFAM" id="SSF111331">
    <property type="entry name" value="NAD kinase/diacylglycerol kinase-like"/>
    <property type="match status" value="1"/>
</dbReference>
<dbReference type="OrthoDB" id="77798at2157"/>